<dbReference type="Gene3D" id="3.40.50.300">
    <property type="entry name" value="P-loop containing nucleotide triphosphate hydrolases"/>
    <property type="match status" value="1"/>
</dbReference>
<dbReference type="InterPro" id="IPR027417">
    <property type="entry name" value="P-loop_NTPase"/>
</dbReference>
<dbReference type="AlphaFoldDB" id="F4FY66"/>
<evidence type="ECO:0000313" key="2">
    <source>
        <dbReference type="Proteomes" id="UP000007812"/>
    </source>
</evidence>
<gene>
    <name evidence="1" type="ordered locus">Mcup_1336</name>
</gene>
<evidence type="ECO:0000313" key="1">
    <source>
        <dbReference type="EMBL" id="AEB95439.1"/>
    </source>
</evidence>
<dbReference type="SUPFAM" id="SSF52540">
    <property type="entry name" value="P-loop containing nucleoside triphosphate hydrolases"/>
    <property type="match status" value="1"/>
</dbReference>
<dbReference type="PATRIC" id="fig|1006006.8.peg.1329"/>
<evidence type="ECO:0008006" key="3">
    <source>
        <dbReference type="Google" id="ProtNLM"/>
    </source>
</evidence>
<dbReference type="Proteomes" id="UP000007812">
    <property type="component" value="Chromosome"/>
</dbReference>
<sequence>MEAIKRKEIASIIGQPGMGKTTILKKAQAQSSGMTFFLDLSSRNDIEDEFWDKVDRTKIREIVRSSLNSKKAKLGYNFLKRIMGIKFESWLSQACGKYEEVDLRLYCLDYQRNFDGVLRFISDLKNFTDVNLMIDEVRDSHIPKIHRLINSGLGIPVIMAIPTDSYSKVTDLAIRRRLDESRISLDSMLTAEDIREIVDVYCHNLVEEFFPIVLSLWNGGELNTVSSILQYMKSQVESFQKECGEDLECIRERIKSSHSLNDPEGKSRDLEKQIRDLIASEAKELGITYVHSRGKRVEANGKSLVVGIFFLRGEEAFLGEVKLMNDDREEDEEVSLLSEVKFVEHERRKCNVSGRFVITNSSRLNVGNHIRKIEITTLEAVRVLHGDSEILREVIRPIFEGTLDEDRPAENLASPEAGEKV</sequence>
<reference evidence="1 2" key="1">
    <citation type="journal article" date="2011" name="J. Bacteriol.">
        <title>Complete genome sequence of Metallosphaera cuprina, a metal sulfide-oxidizing archaeon from a hot spring.</title>
        <authorList>
            <person name="Liu L.J."/>
            <person name="You X.Y."/>
            <person name="Zheng H."/>
            <person name="Wang S."/>
            <person name="Jiang C.Y."/>
            <person name="Liu S.J."/>
        </authorList>
    </citation>
    <scope>NUCLEOTIDE SEQUENCE [LARGE SCALE GENOMIC DNA]</scope>
    <source>
        <strain evidence="1 2">Ar-4</strain>
    </source>
</reference>
<organism evidence="1 2">
    <name type="scientific">Metallosphaera cuprina (strain Ar-4)</name>
    <dbReference type="NCBI Taxonomy" id="1006006"/>
    <lineage>
        <taxon>Archaea</taxon>
        <taxon>Thermoproteota</taxon>
        <taxon>Thermoprotei</taxon>
        <taxon>Sulfolobales</taxon>
        <taxon>Sulfolobaceae</taxon>
        <taxon>Metallosphaera</taxon>
    </lineage>
</organism>
<keyword evidence="2" id="KW-1185">Reference proteome</keyword>
<dbReference type="KEGG" id="mcn:Mcup_1336"/>
<protein>
    <recommendedName>
        <fullName evidence="3">AAA ATPase</fullName>
    </recommendedName>
</protein>
<name>F4FY66_METCR</name>
<proteinExistence type="predicted"/>
<dbReference type="EMBL" id="CP002656">
    <property type="protein sequence ID" value="AEB95439.1"/>
    <property type="molecule type" value="Genomic_DNA"/>
</dbReference>
<dbReference type="HOGENOM" id="CLU_614847_0_0_2"/>
<dbReference type="eggNOG" id="arCOG03738">
    <property type="taxonomic scope" value="Archaea"/>
</dbReference>
<accession>F4FY66</accession>